<evidence type="ECO:0000313" key="5">
    <source>
        <dbReference type="Proteomes" id="UP000654471"/>
    </source>
</evidence>
<reference evidence="5" key="1">
    <citation type="journal article" date="2019" name="Int. J. Syst. Evol. Microbiol.">
        <title>The Global Catalogue of Microorganisms (GCM) 10K type strain sequencing project: providing services to taxonomists for standard genome sequencing and annotation.</title>
        <authorList>
            <consortium name="The Broad Institute Genomics Platform"/>
            <consortium name="The Broad Institute Genome Sequencing Center for Infectious Disease"/>
            <person name="Wu L."/>
            <person name="Ma J."/>
        </authorList>
    </citation>
    <scope>NUCLEOTIDE SEQUENCE [LARGE SCALE GENOMIC DNA]</scope>
    <source>
        <strain evidence="5">JCM 3399</strain>
    </source>
</reference>
<dbReference type="CDD" id="cd04747">
    <property type="entry name" value="OYE_like_5_FMN"/>
    <property type="match status" value="1"/>
</dbReference>
<dbReference type="Pfam" id="PF00724">
    <property type="entry name" value="Oxidored_FMN"/>
    <property type="match status" value="1"/>
</dbReference>
<keyword evidence="1" id="KW-0285">Flavoprotein</keyword>
<organism evidence="4 5">
    <name type="scientific">Streptomyces albospinus</name>
    <dbReference type="NCBI Taxonomy" id="285515"/>
    <lineage>
        <taxon>Bacteria</taxon>
        <taxon>Bacillati</taxon>
        <taxon>Actinomycetota</taxon>
        <taxon>Actinomycetes</taxon>
        <taxon>Kitasatosporales</taxon>
        <taxon>Streptomycetaceae</taxon>
        <taxon>Streptomyces</taxon>
    </lineage>
</organism>
<dbReference type="Proteomes" id="UP000654471">
    <property type="component" value="Unassembled WGS sequence"/>
</dbReference>
<comment type="caution">
    <text evidence="4">The sequence shown here is derived from an EMBL/GenBank/DDBJ whole genome shotgun (WGS) entry which is preliminary data.</text>
</comment>
<feature type="domain" description="NADH:flavin oxidoreductase/NADH oxidase N-terminal" evidence="3">
    <location>
        <begin position="17"/>
        <end position="359"/>
    </location>
</feature>
<dbReference type="PANTHER" id="PTHR43656:SF2">
    <property type="entry name" value="BINDING OXIDOREDUCTASE, PUTATIVE (AFU_ORTHOLOGUE AFUA_2G08260)-RELATED"/>
    <property type="match status" value="1"/>
</dbReference>
<sequence length="375" mass="39822">MTATAPAASRAAEILSRPIALNGLTVPNRIAMAPMTRMFSPGGVPGEDVLSYYARRAAAGVGLIVTEGTYVGHASAGQSDRVPRFHGEEQLAGWAKVADAVHAAGGTIVPQLWHIGMVRKQGEPPFADAPAVGPSGIRVDGTEGGGKAMTQRDLDDVIGAFAEAAAAAERIGFDGVELHGAHGYLLDQFLWAGTNRRTDAYGGDPVARTKFAAEIVAAVRETVSPDFPVIFRYSQWKQEAYDARLAETPQELEAILAPLTAAGVDAFHASTRRYWLPEFDGSDLNLAGWTKKLTGRPTLTVGSVGLDGDFLRAFAGEGAAVGSIDNLLDRLERDEFDMVAVGRALLQDPQWAAKVLGNRIEELQPYDAAALKTLS</sequence>
<evidence type="ECO:0000259" key="3">
    <source>
        <dbReference type="Pfam" id="PF00724"/>
    </source>
</evidence>
<dbReference type="Gene3D" id="3.20.20.70">
    <property type="entry name" value="Aldolase class I"/>
    <property type="match status" value="1"/>
</dbReference>
<dbReference type="InterPro" id="IPR013785">
    <property type="entry name" value="Aldolase_TIM"/>
</dbReference>
<proteinExistence type="predicted"/>
<evidence type="ECO:0000256" key="1">
    <source>
        <dbReference type="ARBA" id="ARBA00022630"/>
    </source>
</evidence>
<dbReference type="EMBL" id="BMRP01000004">
    <property type="protein sequence ID" value="GGU52595.1"/>
    <property type="molecule type" value="Genomic_DNA"/>
</dbReference>
<keyword evidence="2" id="KW-0560">Oxidoreductase</keyword>
<evidence type="ECO:0000313" key="4">
    <source>
        <dbReference type="EMBL" id="GGU52595.1"/>
    </source>
</evidence>
<accession>A0ABQ2UT59</accession>
<name>A0ABQ2UT59_9ACTN</name>
<keyword evidence="5" id="KW-1185">Reference proteome</keyword>
<dbReference type="PANTHER" id="PTHR43656">
    <property type="entry name" value="BINDING OXIDOREDUCTASE, PUTATIVE (AFU_ORTHOLOGUE AFUA_2G08260)-RELATED"/>
    <property type="match status" value="1"/>
</dbReference>
<evidence type="ECO:0000256" key="2">
    <source>
        <dbReference type="ARBA" id="ARBA00023002"/>
    </source>
</evidence>
<dbReference type="InterPro" id="IPR001155">
    <property type="entry name" value="OxRdtase_FMN_N"/>
</dbReference>
<dbReference type="InterPro" id="IPR051799">
    <property type="entry name" value="NADH_flavin_oxidoreductase"/>
</dbReference>
<dbReference type="SUPFAM" id="SSF51395">
    <property type="entry name" value="FMN-linked oxidoreductases"/>
    <property type="match status" value="1"/>
</dbReference>
<protein>
    <submittedName>
        <fullName evidence="4">Oxidoreductase</fullName>
    </submittedName>
</protein>
<dbReference type="RefSeq" id="WP_189297857.1">
    <property type="nucleotide sequence ID" value="NZ_BMRP01000004.1"/>
</dbReference>
<gene>
    <name evidence="4" type="ORF">GCM10010211_16260</name>
</gene>